<dbReference type="Proteomes" id="UP000434036">
    <property type="component" value="Unassembled WGS sequence"/>
</dbReference>
<dbReference type="RefSeq" id="WP_160625176.1">
    <property type="nucleotide sequence ID" value="NZ_WUUQ01000002.1"/>
</dbReference>
<evidence type="ECO:0000313" key="3">
    <source>
        <dbReference type="Proteomes" id="UP000434036"/>
    </source>
</evidence>
<comment type="caution">
    <text evidence="2">The sequence shown here is derived from an EMBL/GenBank/DDBJ whole genome shotgun (WGS) entry which is preliminary data.</text>
</comment>
<organism evidence="2 3">
    <name type="scientific">Copranaerobaculum intestinale</name>
    <dbReference type="NCBI Taxonomy" id="2692629"/>
    <lineage>
        <taxon>Bacteria</taxon>
        <taxon>Bacillati</taxon>
        <taxon>Bacillota</taxon>
        <taxon>Erysipelotrichia</taxon>
        <taxon>Erysipelotrichales</taxon>
        <taxon>Erysipelotrichaceae</taxon>
        <taxon>Copranaerobaculum</taxon>
    </lineage>
</organism>
<dbReference type="AlphaFoldDB" id="A0A6N8U6E5"/>
<reference evidence="2 3" key="1">
    <citation type="submission" date="2019-12" db="EMBL/GenBank/DDBJ databases">
        <authorList>
            <person name="Yang R."/>
        </authorList>
    </citation>
    <scope>NUCLEOTIDE SEQUENCE [LARGE SCALE GENOMIC DNA]</scope>
    <source>
        <strain evidence="2 3">DONG20-135</strain>
    </source>
</reference>
<name>A0A6N8U6E5_9FIRM</name>
<keyword evidence="1" id="KW-0812">Transmembrane</keyword>
<keyword evidence="3" id="KW-1185">Reference proteome</keyword>
<reference evidence="2 3" key="2">
    <citation type="submission" date="2020-01" db="EMBL/GenBank/DDBJ databases">
        <title>Clostridiaceae sp. nov. isolated from the gut of human by culturomics.</title>
        <authorList>
            <person name="Chang Y."/>
        </authorList>
    </citation>
    <scope>NUCLEOTIDE SEQUENCE [LARGE SCALE GENOMIC DNA]</scope>
    <source>
        <strain evidence="2 3">DONG20-135</strain>
    </source>
</reference>
<evidence type="ECO:0000313" key="2">
    <source>
        <dbReference type="EMBL" id="MXQ73766.1"/>
    </source>
</evidence>
<evidence type="ECO:0000256" key="1">
    <source>
        <dbReference type="SAM" id="Phobius"/>
    </source>
</evidence>
<gene>
    <name evidence="2" type="ORF">GSF08_07420</name>
</gene>
<keyword evidence="1" id="KW-1133">Transmembrane helix</keyword>
<accession>A0A6N8U6E5</accession>
<sequence>MKKQPNRPCLAADQKGFVSMYAVLLLQIVIIFSAAIMLRSKSLIMSRKPDDLIDIYIIHHVKEIFETDYPKTESLSWNNYEIEITYEDLTADVRYTSSQGKSTEMRIEYDDICMCIMKTAYPEKTLPQ</sequence>
<protein>
    <submittedName>
        <fullName evidence="2">Uncharacterized protein</fullName>
    </submittedName>
</protein>
<dbReference type="EMBL" id="WUUQ01000002">
    <property type="protein sequence ID" value="MXQ73766.1"/>
    <property type="molecule type" value="Genomic_DNA"/>
</dbReference>
<keyword evidence="1" id="KW-0472">Membrane</keyword>
<proteinExistence type="predicted"/>
<feature type="transmembrane region" description="Helical" evidence="1">
    <location>
        <begin position="20"/>
        <end position="38"/>
    </location>
</feature>